<organism evidence="2 3">
    <name type="scientific">Anguilla anguilla</name>
    <name type="common">European freshwater eel</name>
    <name type="synonym">Muraena anguilla</name>
    <dbReference type="NCBI Taxonomy" id="7936"/>
    <lineage>
        <taxon>Eukaryota</taxon>
        <taxon>Metazoa</taxon>
        <taxon>Chordata</taxon>
        <taxon>Craniata</taxon>
        <taxon>Vertebrata</taxon>
        <taxon>Euteleostomi</taxon>
        <taxon>Actinopterygii</taxon>
        <taxon>Neopterygii</taxon>
        <taxon>Teleostei</taxon>
        <taxon>Anguilliformes</taxon>
        <taxon>Anguillidae</taxon>
        <taxon>Anguilla</taxon>
    </lineage>
</organism>
<dbReference type="EMBL" id="JAFIRN010000016">
    <property type="protein sequence ID" value="KAG5833202.1"/>
    <property type="molecule type" value="Genomic_DNA"/>
</dbReference>
<feature type="region of interest" description="Disordered" evidence="1">
    <location>
        <begin position="23"/>
        <end position="100"/>
    </location>
</feature>
<name>A0A9D3RMK9_ANGAN</name>
<proteinExistence type="predicted"/>
<sequence>MLWRTFCFFPSPPVSWQRRLQEVRGRADPRHRRAPAWRSPARTSRTPAPAPSPPRPCTRAGRVGIGSGGRAMPEKDGCEGKDSPGGERAPSHSQADESVCDPAHSSLPLYEGLTFCASCNSDRIYLYTKEGSPLNCNFIPMDIKLDSWEDLPEAFPNGWGKQAAGQWGMGVGV</sequence>
<feature type="compositionally biased region" description="Basic and acidic residues" evidence="1">
    <location>
        <begin position="72"/>
        <end position="85"/>
    </location>
</feature>
<accession>A0A9D3RMK9</accession>
<keyword evidence="3" id="KW-1185">Reference proteome</keyword>
<dbReference type="AlphaFoldDB" id="A0A9D3RMK9"/>
<evidence type="ECO:0000313" key="2">
    <source>
        <dbReference type="EMBL" id="KAG5833202.1"/>
    </source>
</evidence>
<protein>
    <submittedName>
        <fullName evidence="2">Uncharacterized protein</fullName>
    </submittedName>
</protein>
<feature type="compositionally biased region" description="Low complexity" evidence="1">
    <location>
        <begin position="38"/>
        <end position="47"/>
    </location>
</feature>
<dbReference type="Proteomes" id="UP001044222">
    <property type="component" value="Chromosome 16"/>
</dbReference>
<evidence type="ECO:0000313" key="3">
    <source>
        <dbReference type="Proteomes" id="UP001044222"/>
    </source>
</evidence>
<reference evidence="2" key="1">
    <citation type="submission" date="2021-01" db="EMBL/GenBank/DDBJ databases">
        <title>A chromosome-scale assembly of European eel, Anguilla anguilla.</title>
        <authorList>
            <person name="Henkel C."/>
            <person name="Jong-Raadsen S.A."/>
            <person name="Dufour S."/>
            <person name="Weltzien F.-A."/>
            <person name="Palstra A.P."/>
            <person name="Pelster B."/>
            <person name="Spaink H.P."/>
            <person name="Van Den Thillart G.E."/>
            <person name="Jansen H."/>
            <person name="Zahm M."/>
            <person name="Klopp C."/>
            <person name="Cedric C."/>
            <person name="Louis A."/>
            <person name="Berthelot C."/>
            <person name="Parey E."/>
            <person name="Roest Crollius H."/>
            <person name="Montfort J."/>
            <person name="Robinson-Rechavi M."/>
            <person name="Bucao C."/>
            <person name="Bouchez O."/>
            <person name="Gislard M."/>
            <person name="Lluch J."/>
            <person name="Milhes M."/>
            <person name="Lampietro C."/>
            <person name="Lopez Roques C."/>
            <person name="Donnadieu C."/>
            <person name="Braasch I."/>
            <person name="Desvignes T."/>
            <person name="Postlethwait J."/>
            <person name="Bobe J."/>
            <person name="Guiguen Y."/>
            <person name="Dirks R."/>
        </authorList>
    </citation>
    <scope>NUCLEOTIDE SEQUENCE</scope>
    <source>
        <strain evidence="2">Tag_6206</strain>
        <tissue evidence="2">Liver</tissue>
    </source>
</reference>
<evidence type="ECO:0000256" key="1">
    <source>
        <dbReference type="SAM" id="MobiDB-lite"/>
    </source>
</evidence>
<comment type="caution">
    <text evidence="2">The sequence shown here is derived from an EMBL/GenBank/DDBJ whole genome shotgun (WGS) entry which is preliminary data.</text>
</comment>
<gene>
    <name evidence="2" type="ORF">ANANG_G00273400</name>
</gene>